<keyword evidence="4 8" id="KW-0812">Transmembrane</keyword>
<evidence type="ECO:0000256" key="5">
    <source>
        <dbReference type="ARBA" id="ARBA00022824"/>
    </source>
</evidence>
<comment type="subcellular location">
    <subcellularLocation>
        <location evidence="1">Endoplasmic reticulum membrane</location>
        <topology evidence="1">Multi-pass membrane protein</topology>
    </subcellularLocation>
</comment>
<dbReference type="GO" id="GO:0005460">
    <property type="term" value="F:UDP-glucose transmembrane transporter activity"/>
    <property type="evidence" value="ECO:0007669"/>
    <property type="project" value="TreeGrafter"/>
</dbReference>
<evidence type="ECO:0000256" key="4">
    <source>
        <dbReference type="ARBA" id="ARBA00022692"/>
    </source>
</evidence>
<evidence type="ECO:0000256" key="6">
    <source>
        <dbReference type="ARBA" id="ARBA00022989"/>
    </source>
</evidence>
<keyword evidence="5" id="KW-0256">Endoplasmic reticulum</keyword>
<feature type="transmembrane region" description="Helical" evidence="8">
    <location>
        <begin position="189"/>
        <end position="207"/>
    </location>
</feature>
<dbReference type="Pfam" id="PF08449">
    <property type="entry name" value="UAA"/>
    <property type="match status" value="1"/>
</dbReference>
<keyword evidence="6 8" id="KW-1133">Transmembrane helix</keyword>
<comment type="similarity">
    <text evidence="2">Belongs to the nucleotide-sugar transporter family. SLC35B subfamily.</text>
</comment>
<dbReference type="AlphaFoldDB" id="A0A8J2SIG3"/>
<feature type="transmembrane region" description="Helical" evidence="8">
    <location>
        <begin position="227"/>
        <end position="251"/>
    </location>
</feature>
<dbReference type="GO" id="GO:0000139">
    <property type="term" value="C:Golgi membrane"/>
    <property type="evidence" value="ECO:0007669"/>
    <property type="project" value="TreeGrafter"/>
</dbReference>
<gene>
    <name evidence="9" type="ORF">PECAL_3P26810</name>
</gene>
<feature type="transmembrane region" description="Helical" evidence="8">
    <location>
        <begin position="285"/>
        <end position="306"/>
    </location>
</feature>
<feature type="transmembrane region" description="Helical" evidence="8">
    <location>
        <begin position="159"/>
        <end position="177"/>
    </location>
</feature>
<evidence type="ECO:0000256" key="3">
    <source>
        <dbReference type="ARBA" id="ARBA00022448"/>
    </source>
</evidence>
<sequence>MRRRAPRASVATPPPETELPLASPARQLLLSAGVLLCFGVSSLTQEALTTRTYDGATFRYRNVLLLLQSAASAVVAGAMMLARGPRPRARRPPRGDYGRWAVVVGAYYASHWFGLASLPLLSYPVHVTLKSCKAIPVVVGERLLTARRREPAPPAAGRGYIGVAAMCVGASAFFLLHETAGGARRTTPAGVALVACALVSDGIYGGYQTKLVARCDSEWVLMFYMNAWQALLSACACAAAGGELGAAAAFVSAHPRVARDLALFNVSKALGTLCVYRLLRESGTIVVATVTTLRKVLSVLLSVAYFGHAVGAAQWAALALVFLHAYVGGAIAAVLRVGSD</sequence>
<evidence type="ECO:0000313" key="10">
    <source>
        <dbReference type="Proteomes" id="UP000789595"/>
    </source>
</evidence>
<evidence type="ECO:0000313" key="9">
    <source>
        <dbReference type="EMBL" id="CAH0372668.1"/>
    </source>
</evidence>
<dbReference type="PANTHER" id="PTHR10778:SF10">
    <property type="entry name" value="SOLUTE CARRIER FAMILY 35 MEMBER B1"/>
    <property type="match status" value="1"/>
</dbReference>
<keyword evidence="10" id="KW-1185">Reference proteome</keyword>
<feature type="transmembrane region" description="Helical" evidence="8">
    <location>
        <begin position="60"/>
        <end position="79"/>
    </location>
</feature>
<feature type="transmembrane region" description="Helical" evidence="8">
    <location>
        <begin position="100"/>
        <end position="121"/>
    </location>
</feature>
<accession>A0A8J2SIG3</accession>
<feature type="transmembrane region" description="Helical" evidence="8">
    <location>
        <begin position="312"/>
        <end position="335"/>
    </location>
</feature>
<proteinExistence type="inferred from homology"/>
<dbReference type="EMBL" id="CAKKNE010000003">
    <property type="protein sequence ID" value="CAH0372668.1"/>
    <property type="molecule type" value="Genomic_DNA"/>
</dbReference>
<evidence type="ECO:0000256" key="1">
    <source>
        <dbReference type="ARBA" id="ARBA00004477"/>
    </source>
</evidence>
<evidence type="ECO:0000256" key="7">
    <source>
        <dbReference type="ARBA" id="ARBA00023136"/>
    </source>
</evidence>
<name>A0A8J2SIG3_9STRA</name>
<dbReference type="GO" id="GO:0005789">
    <property type="term" value="C:endoplasmic reticulum membrane"/>
    <property type="evidence" value="ECO:0007669"/>
    <property type="project" value="UniProtKB-SubCell"/>
</dbReference>
<dbReference type="InterPro" id="IPR037185">
    <property type="entry name" value="EmrE-like"/>
</dbReference>
<dbReference type="Proteomes" id="UP000789595">
    <property type="component" value="Unassembled WGS sequence"/>
</dbReference>
<keyword evidence="7 8" id="KW-0472">Membrane</keyword>
<dbReference type="GO" id="GO:0005459">
    <property type="term" value="F:UDP-galactose transmembrane transporter activity"/>
    <property type="evidence" value="ECO:0007669"/>
    <property type="project" value="TreeGrafter"/>
</dbReference>
<dbReference type="SUPFAM" id="SSF103481">
    <property type="entry name" value="Multidrug resistance efflux transporter EmrE"/>
    <property type="match status" value="1"/>
</dbReference>
<dbReference type="OrthoDB" id="1601at2759"/>
<organism evidence="9 10">
    <name type="scientific">Pelagomonas calceolata</name>
    <dbReference type="NCBI Taxonomy" id="35677"/>
    <lineage>
        <taxon>Eukaryota</taxon>
        <taxon>Sar</taxon>
        <taxon>Stramenopiles</taxon>
        <taxon>Ochrophyta</taxon>
        <taxon>Pelagophyceae</taxon>
        <taxon>Pelagomonadales</taxon>
        <taxon>Pelagomonadaceae</taxon>
        <taxon>Pelagomonas</taxon>
    </lineage>
</organism>
<evidence type="ECO:0000256" key="2">
    <source>
        <dbReference type="ARBA" id="ARBA00010694"/>
    </source>
</evidence>
<dbReference type="PANTHER" id="PTHR10778">
    <property type="entry name" value="SOLUTE CARRIER FAMILY 35 MEMBER B"/>
    <property type="match status" value="1"/>
</dbReference>
<dbReference type="InterPro" id="IPR013657">
    <property type="entry name" value="SCL35B1-4/HUT1"/>
</dbReference>
<reference evidence="9" key="1">
    <citation type="submission" date="2021-11" db="EMBL/GenBank/DDBJ databases">
        <authorList>
            <consortium name="Genoscope - CEA"/>
            <person name="William W."/>
        </authorList>
    </citation>
    <scope>NUCLEOTIDE SEQUENCE</scope>
</reference>
<protein>
    <submittedName>
        <fullName evidence="9">Uncharacterized protein</fullName>
    </submittedName>
</protein>
<evidence type="ECO:0000256" key="8">
    <source>
        <dbReference type="SAM" id="Phobius"/>
    </source>
</evidence>
<comment type="caution">
    <text evidence="9">The sequence shown here is derived from an EMBL/GenBank/DDBJ whole genome shotgun (WGS) entry which is preliminary data.</text>
</comment>
<keyword evidence="3" id="KW-0813">Transport</keyword>